<gene>
    <name evidence="1" type="ORF">METZ01_LOCUS490642</name>
</gene>
<dbReference type="Gene3D" id="1.50.10.20">
    <property type="match status" value="1"/>
</dbReference>
<organism evidence="1">
    <name type="scientific">marine metagenome</name>
    <dbReference type="NCBI Taxonomy" id="408172"/>
    <lineage>
        <taxon>unclassified sequences</taxon>
        <taxon>metagenomes</taxon>
        <taxon>ecological metagenomes</taxon>
    </lineage>
</organism>
<name>A0A383D1N1_9ZZZZ</name>
<feature type="non-terminal residue" evidence="1">
    <location>
        <position position="108"/>
    </location>
</feature>
<accession>A0A383D1N1</accession>
<evidence type="ECO:0008006" key="2">
    <source>
        <dbReference type="Google" id="ProtNLM"/>
    </source>
</evidence>
<evidence type="ECO:0000313" key="1">
    <source>
        <dbReference type="EMBL" id="SVE37788.1"/>
    </source>
</evidence>
<reference evidence="1" key="1">
    <citation type="submission" date="2018-05" db="EMBL/GenBank/DDBJ databases">
        <authorList>
            <person name="Lanie J.A."/>
            <person name="Ng W.-L."/>
            <person name="Kazmierczak K.M."/>
            <person name="Andrzejewski T.M."/>
            <person name="Davidsen T.M."/>
            <person name="Wayne K.J."/>
            <person name="Tettelin H."/>
            <person name="Glass J.I."/>
            <person name="Rusch D."/>
            <person name="Podicherti R."/>
            <person name="Tsui H.-C.T."/>
            <person name="Winkler M.E."/>
        </authorList>
    </citation>
    <scope>NUCLEOTIDE SEQUENCE</scope>
</reference>
<proteinExistence type="predicted"/>
<dbReference type="EMBL" id="UINC01213146">
    <property type="protein sequence ID" value="SVE37788.1"/>
    <property type="molecule type" value="Genomic_DNA"/>
</dbReference>
<dbReference type="SUPFAM" id="SSF48239">
    <property type="entry name" value="Terpenoid cyclases/Protein prenyltransferases"/>
    <property type="match status" value="1"/>
</dbReference>
<dbReference type="AlphaFoldDB" id="A0A383D1N1"/>
<dbReference type="InterPro" id="IPR008930">
    <property type="entry name" value="Terpenoid_cyclase/PrenylTrfase"/>
</dbReference>
<sequence>MLATCLSLSGQVPDLKPRPSAQLDFPATLDADAARASRDRALDWLVRNQRKDGSWAHGVITGLLDSGYAVASFYDWKLGANALAIMALRRCPETPARIAALRKAIRWF</sequence>
<protein>
    <recommendedName>
        <fullName evidence="2">Squalene cyclase N-terminal domain-containing protein</fullName>
    </recommendedName>
</protein>